<organism evidence="7 8">
    <name type="scientific">Prototheca wickerhamii</name>
    <dbReference type="NCBI Taxonomy" id="3111"/>
    <lineage>
        <taxon>Eukaryota</taxon>
        <taxon>Viridiplantae</taxon>
        <taxon>Chlorophyta</taxon>
        <taxon>core chlorophytes</taxon>
        <taxon>Trebouxiophyceae</taxon>
        <taxon>Chlorellales</taxon>
        <taxon>Chlorellaceae</taxon>
        <taxon>Prototheca</taxon>
    </lineage>
</organism>
<dbReference type="Gene3D" id="3.30.30.170">
    <property type="match status" value="1"/>
</dbReference>
<dbReference type="InterPro" id="IPR016190">
    <property type="entry name" value="Transl_init_fac_IF2/IF5_Zn-bd"/>
</dbReference>
<sequence length="124" mass="13809">MASINIGGENAGDAFYRYKMPRLKARIEGRGNGIKTNVENNVDIARALERPPEYILKYFGTELGAQTKFDKSSGTSIVNGAHDAARLSEILEGFIKKYVQCYSCGNPETVVKIRKDNIYLKCKV</sequence>
<dbReference type="GO" id="GO:0003743">
    <property type="term" value="F:translation initiation factor activity"/>
    <property type="evidence" value="ECO:0007669"/>
    <property type="project" value="UniProtKB-KW"/>
</dbReference>
<dbReference type="GO" id="GO:0071074">
    <property type="term" value="F:eukaryotic initiation factor eIF2 binding"/>
    <property type="evidence" value="ECO:0007669"/>
    <property type="project" value="TreeGrafter"/>
</dbReference>
<keyword evidence="5" id="KW-0342">GTP-binding</keyword>
<dbReference type="InterPro" id="IPR045196">
    <property type="entry name" value="IF2/IF5"/>
</dbReference>
<dbReference type="SMART" id="SM00653">
    <property type="entry name" value="eIF2B_5"/>
    <property type="match status" value="1"/>
</dbReference>
<dbReference type="FunFam" id="3.30.30.170:FF:000002">
    <property type="entry name" value="Eukaryotic translation initiation factor 5"/>
    <property type="match status" value="1"/>
</dbReference>
<dbReference type="InterPro" id="IPR016189">
    <property type="entry name" value="Transl_init_fac_IF2/IF5_N"/>
</dbReference>
<comment type="caution">
    <text evidence="7">The sequence shown here is derived from an EMBL/GenBank/DDBJ whole genome shotgun (WGS) entry which is preliminary data.</text>
</comment>
<dbReference type="PANTHER" id="PTHR23001:SF7">
    <property type="entry name" value="EUKARYOTIC TRANSLATION INITIATION FACTOR 5"/>
    <property type="match status" value="1"/>
</dbReference>
<dbReference type="GO" id="GO:0005092">
    <property type="term" value="F:GDP-dissociation inhibitor activity"/>
    <property type="evidence" value="ECO:0007669"/>
    <property type="project" value="TreeGrafter"/>
</dbReference>
<dbReference type="Gene3D" id="2.20.25.350">
    <property type="match status" value="1"/>
</dbReference>
<keyword evidence="3" id="KW-0547">Nucleotide-binding</keyword>
<evidence type="ECO:0000256" key="4">
    <source>
        <dbReference type="ARBA" id="ARBA00022917"/>
    </source>
</evidence>
<keyword evidence="4" id="KW-0648">Protein biosynthesis</keyword>
<evidence type="ECO:0000313" key="8">
    <source>
        <dbReference type="Proteomes" id="UP001255856"/>
    </source>
</evidence>
<evidence type="ECO:0000256" key="5">
    <source>
        <dbReference type="ARBA" id="ARBA00023134"/>
    </source>
</evidence>
<evidence type="ECO:0000259" key="6">
    <source>
        <dbReference type="SMART" id="SM00653"/>
    </source>
</evidence>
<gene>
    <name evidence="7" type="ORF">QBZ16_001684</name>
</gene>
<dbReference type="GO" id="GO:0001732">
    <property type="term" value="P:formation of cytoplasmic translation initiation complex"/>
    <property type="evidence" value="ECO:0007669"/>
    <property type="project" value="TreeGrafter"/>
</dbReference>
<proteinExistence type="inferred from homology"/>
<dbReference type="PANTHER" id="PTHR23001">
    <property type="entry name" value="EUKARYOTIC TRANSLATION INITIATION FACTOR"/>
    <property type="match status" value="1"/>
</dbReference>
<dbReference type="GO" id="GO:0005525">
    <property type="term" value="F:GTP binding"/>
    <property type="evidence" value="ECO:0007669"/>
    <property type="project" value="UniProtKB-KW"/>
</dbReference>
<dbReference type="Pfam" id="PF01873">
    <property type="entry name" value="eIF-5_eIF-2B"/>
    <property type="match status" value="1"/>
</dbReference>
<dbReference type="GO" id="GO:0005829">
    <property type="term" value="C:cytosol"/>
    <property type="evidence" value="ECO:0007669"/>
    <property type="project" value="TreeGrafter"/>
</dbReference>
<name>A0AAD9ICZ7_PROWI</name>
<evidence type="ECO:0000313" key="7">
    <source>
        <dbReference type="EMBL" id="KAK2075576.1"/>
    </source>
</evidence>
<dbReference type="Proteomes" id="UP001255856">
    <property type="component" value="Unassembled WGS sequence"/>
</dbReference>
<evidence type="ECO:0000256" key="1">
    <source>
        <dbReference type="ARBA" id="ARBA00010397"/>
    </source>
</evidence>
<reference evidence="7" key="1">
    <citation type="submission" date="2021-01" db="EMBL/GenBank/DDBJ databases">
        <authorList>
            <person name="Eckstrom K.M.E."/>
        </authorList>
    </citation>
    <scope>NUCLEOTIDE SEQUENCE</scope>
    <source>
        <strain evidence="7">UVCC 0001</strain>
    </source>
</reference>
<dbReference type="SUPFAM" id="SSF100966">
    <property type="entry name" value="Translation initiation factor 2 beta, aIF2beta, N-terminal domain"/>
    <property type="match status" value="1"/>
</dbReference>
<comment type="similarity">
    <text evidence="1">Belongs to the eIF-2-beta/eIF-5 family.</text>
</comment>
<feature type="domain" description="Translation initiation factor IF2/IF5" evidence="6">
    <location>
        <begin position="15"/>
        <end position="124"/>
    </location>
</feature>
<dbReference type="SUPFAM" id="SSF75689">
    <property type="entry name" value="Zinc-binding domain of translation initiation factor 2 beta"/>
    <property type="match status" value="1"/>
</dbReference>
<evidence type="ECO:0000256" key="3">
    <source>
        <dbReference type="ARBA" id="ARBA00022741"/>
    </source>
</evidence>
<dbReference type="AlphaFoldDB" id="A0AAD9ICZ7"/>
<accession>A0AAD9ICZ7</accession>
<evidence type="ECO:0000256" key="2">
    <source>
        <dbReference type="ARBA" id="ARBA00022540"/>
    </source>
</evidence>
<keyword evidence="2" id="KW-0396">Initiation factor</keyword>
<keyword evidence="8" id="KW-1185">Reference proteome</keyword>
<dbReference type="EMBL" id="JASFZW010000014">
    <property type="protein sequence ID" value="KAK2075576.1"/>
    <property type="molecule type" value="Genomic_DNA"/>
</dbReference>
<protein>
    <recommendedName>
        <fullName evidence="6">Translation initiation factor IF2/IF5 domain-containing protein</fullName>
    </recommendedName>
</protein>
<dbReference type="InterPro" id="IPR002735">
    <property type="entry name" value="Transl_init_fac_IF2/IF5_dom"/>
</dbReference>